<dbReference type="InterPro" id="IPR025392">
    <property type="entry name" value="DUF4124"/>
</dbReference>
<evidence type="ECO:0000313" key="3">
    <source>
        <dbReference type="EMBL" id="ABM37311.1"/>
    </source>
</evidence>
<dbReference type="HOGENOM" id="CLU_108835_0_0_4"/>
<protein>
    <recommendedName>
        <fullName evidence="2">DUF4124 domain-containing protein</fullName>
    </recommendedName>
</protein>
<dbReference type="KEGG" id="pna:Pnap_2002"/>
<sequence>MHSSPACARLAGIQHKKCATRRYTFTMDFKFATRTLILAIAGSSLAMPALAQWQWIDKDGRKVFSDRAPPADILQKNILKQPGSKTPPPPSGTDTGATAPVPAVTASAAPAGKASAPKFSGKDAQLEARKKEAEDLETAKKQAEEEKMAKARADNCERAKKGQATLKSGVRIALTNAKGEREFMDDAARAAETKRLQAIAESDCGK</sequence>
<dbReference type="AlphaFoldDB" id="A1VNT3"/>
<gene>
    <name evidence="3" type="ordered locus">Pnap_2002</name>
</gene>
<dbReference type="EMBL" id="CP000529">
    <property type="protein sequence ID" value="ABM37311.1"/>
    <property type="molecule type" value="Genomic_DNA"/>
</dbReference>
<dbReference type="eggNOG" id="ENOG5032662">
    <property type="taxonomic scope" value="Bacteria"/>
</dbReference>
<feature type="region of interest" description="Disordered" evidence="1">
    <location>
        <begin position="73"/>
        <end position="163"/>
    </location>
</feature>
<evidence type="ECO:0000256" key="1">
    <source>
        <dbReference type="SAM" id="MobiDB-lite"/>
    </source>
</evidence>
<evidence type="ECO:0000313" key="4">
    <source>
        <dbReference type="Proteomes" id="UP000000644"/>
    </source>
</evidence>
<reference evidence="4" key="1">
    <citation type="journal article" date="2009" name="Environ. Microbiol.">
        <title>The genome of Polaromonas naphthalenivorans strain CJ2, isolated from coal tar-contaminated sediment, reveals physiological and metabolic versatility and evolution through extensive horizontal gene transfer.</title>
        <authorList>
            <person name="Yagi J.M."/>
            <person name="Sims D."/>
            <person name="Brettin T."/>
            <person name="Bruce D."/>
            <person name="Madsen E.L."/>
        </authorList>
    </citation>
    <scope>NUCLEOTIDE SEQUENCE [LARGE SCALE GENOMIC DNA]</scope>
    <source>
        <strain evidence="4">CJ2</strain>
    </source>
</reference>
<feature type="domain" description="DUF4124" evidence="2">
    <location>
        <begin position="46"/>
        <end position="91"/>
    </location>
</feature>
<dbReference type="Proteomes" id="UP000000644">
    <property type="component" value="Chromosome"/>
</dbReference>
<dbReference type="STRING" id="365044.Pnap_2002"/>
<feature type="compositionally biased region" description="Basic and acidic residues" evidence="1">
    <location>
        <begin position="120"/>
        <end position="160"/>
    </location>
</feature>
<name>A1VNT3_POLNA</name>
<accession>A1VNT3</accession>
<organism evidence="3 4">
    <name type="scientific">Polaromonas naphthalenivorans (strain CJ2)</name>
    <dbReference type="NCBI Taxonomy" id="365044"/>
    <lineage>
        <taxon>Bacteria</taxon>
        <taxon>Pseudomonadati</taxon>
        <taxon>Pseudomonadota</taxon>
        <taxon>Betaproteobacteria</taxon>
        <taxon>Burkholderiales</taxon>
        <taxon>Comamonadaceae</taxon>
        <taxon>Polaromonas</taxon>
    </lineage>
</organism>
<evidence type="ECO:0000259" key="2">
    <source>
        <dbReference type="Pfam" id="PF13511"/>
    </source>
</evidence>
<feature type="compositionally biased region" description="Low complexity" evidence="1">
    <location>
        <begin position="92"/>
        <end position="118"/>
    </location>
</feature>
<keyword evidence="4" id="KW-1185">Reference proteome</keyword>
<dbReference type="Pfam" id="PF13511">
    <property type="entry name" value="DUF4124"/>
    <property type="match status" value="1"/>
</dbReference>
<proteinExistence type="predicted"/>